<sequence length="65" mass="6971">MRAIKGVTLGALSLNINDMNLPPLVNKVPGSMENKVGDSLALPNGQITRSRAKRYGAAMSLYIQD</sequence>
<dbReference type="EMBL" id="KK914256">
    <property type="protein sequence ID" value="KDP43969.1"/>
    <property type="molecule type" value="Genomic_DNA"/>
</dbReference>
<name>A0A067LIB0_JATCU</name>
<protein>
    <submittedName>
        <fullName evidence="1">Uncharacterized protein</fullName>
    </submittedName>
</protein>
<evidence type="ECO:0000313" key="2">
    <source>
        <dbReference type="Proteomes" id="UP000027138"/>
    </source>
</evidence>
<proteinExistence type="predicted"/>
<organism evidence="1 2">
    <name type="scientific">Jatropha curcas</name>
    <name type="common">Barbados nut</name>
    <dbReference type="NCBI Taxonomy" id="180498"/>
    <lineage>
        <taxon>Eukaryota</taxon>
        <taxon>Viridiplantae</taxon>
        <taxon>Streptophyta</taxon>
        <taxon>Embryophyta</taxon>
        <taxon>Tracheophyta</taxon>
        <taxon>Spermatophyta</taxon>
        <taxon>Magnoliopsida</taxon>
        <taxon>eudicotyledons</taxon>
        <taxon>Gunneridae</taxon>
        <taxon>Pentapetalae</taxon>
        <taxon>rosids</taxon>
        <taxon>fabids</taxon>
        <taxon>Malpighiales</taxon>
        <taxon>Euphorbiaceae</taxon>
        <taxon>Crotonoideae</taxon>
        <taxon>Jatropheae</taxon>
        <taxon>Jatropha</taxon>
    </lineage>
</organism>
<dbReference type="AlphaFoldDB" id="A0A067LIB0"/>
<accession>A0A067LIB0</accession>
<evidence type="ECO:0000313" key="1">
    <source>
        <dbReference type="EMBL" id="KDP43969.1"/>
    </source>
</evidence>
<gene>
    <name evidence="1" type="ORF">JCGZ_05436</name>
</gene>
<dbReference type="OrthoDB" id="1732171at2759"/>
<dbReference type="Proteomes" id="UP000027138">
    <property type="component" value="Unassembled WGS sequence"/>
</dbReference>
<reference evidence="1 2" key="1">
    <citation type="journal article" date="2014" name="PLoS ONE">
        <title>Global Analysis of Gene Expression Profiles in Physic Nut (Jatropha curcas L.) Seedlings Exposed to Salt Stress.</title>
        <authorList>
            <person name="Zhang L."/>
            <person name="Zhang C."/>
            <person name="Wu P."/>
            <person name="Chen Y."/>
            <person name="Li M."/>
            <person name="Jiang H."/>
            <person name="Wu G."/>
        </authorList>
    </citation>
    <scope>NUCLEOTIDE SEQUENCE [LARGE SCALE GENOMIC DNA]</scope>
    <source>
        <strain evidence="2">cv. GZQX0401</strain>
        <tissue evidence="1">Young leaves</tissue>
    </source>
</reference>
<keyword evidence="2" id="KW-1185">Reference proteome</keyword>